<comment type="caution">
    <text evidence="1">The sequence shown here is derived from an EMBL/GenBank/DDBJ whole genome shotgun (WGS) entry which is preliminary data.</text>
</comment>
<evidence type="ECO:0000313" key="1">
    <source>
        <dbReference type="EMBL" id="GGJ61907.1"/>
    </source>
</evidence>
<sequence>MDTIYYAVYDEESDSYQEMNVIKGVQEMDVTIDEDKVQDSFSHLSRGYEGTLTVVESNIREMSPTLRKYFRSIRMIGKIYL</sequence>
<reference evidence="2" key="1">
    <citation type="journal article" date="2019" name="Int. J. Syst. Evol. Microbiol.">
        <title>The Global Catalogue of Microorganisms (GCM) 10K type strain sequencing project: providing services to taxonomists for standard genome sequencing and annotation.</title>
        <authorList>
            <consortium name="The Broad Institute Genomics Platform"/>
            <consortium name="The Broad Institute Genome Sequencing Center for Infectious Disease"/>
            <person name="Wu L."/>
            <person name="Ma J."/>
        </authorList>
    </citation>
    <scope>NUCLEOTIDE SEQUENCE [LARGE SCALE GENOMIC DNA]</scope>
    <source>
        <strain evidence="2">JCM 30071</strain>
    </source>
</reference>
<dbReference type="RefSeq" id="WP_188943301.1">
    <property type="nucleotide sequence ID" value="NZ_BMPN01000003.1"/>
</dbReference>
<dbReference type="Proteomes" id="UP000634435">
    <property type="component" value="Unassembled WGS sequence"/>
</dbReference>
<gene>
    <name evidence="1" type="ORF">GCM10007111_25000</name>
</gene>
<dbReference type="EMBL" id="BMPN01000003">
    <property type="protein sequence ID" value="GGJ61907.1"/>
    <property type="molecule type" value="Genomic_DNA"/>
</dbReference>
<protein>
    <submittedName>
        <fullName evidence="1">Uncharacterized protein</fullName>
    </submittedName>
</protein>
<proteinExistence type="predicted"/>
<accession>A0ABQ2DLN9</accession>
<evidence type="ECO:0000313" key="2">
    <source>
        <dbReference type="Proteomes" id="UP000634435"/>
    </source>
</evidence>
<keyword evidence="2" id="KW-1185">Reference proteome</keyword>
<organism evidence="1 2">
    <name type="scientific">Virgibacillus kapii</name>
    <dbReference type="NCBI Taxonomy" id="1638645"/>
    <lineage>
        <taxon>Bacteria</taxon>
        <taxon>Bacillati</taxon>
        <taxon>Bacillota</taxon>
        <taxon>Bacilli</taxon>
        <taxon>Bacillales</taxon>
        <taxon>Bacillaceae</taxon>
        <taxon>Virgibacillus</taxon>
    </lineage>
</organism>
<name>A0ABQ2DLN9_9BACI</name>